<reference evidence="1" key="1">
    <citation type="submission" date="2023-04" db="EMBL/GenBank/DDBJ databases">
        <title>Draft Genome sequencing of Naganishia species isolated from polar environments using Oxford Nanopore Technology.</title>
        <authorList>
            <person name="Leo P."/>
            <person name="Venkateswaran K."/>
        </authorList>
    </citation>
    <scope>NUCLEOTIDE SEQUENCE</scope>
    <source>
        <strain evidence="1">MNA-CCFEE 5425</strain>
    </source>
</reference>
<name>A0ACC2XCB5_9TREE</name>
<protein>
    <submittedName>
        <fullName evidence="1">Uncharacterized protein</fullName>
    </submittedName>
</protein>
<sequence length="292" mass="31100">MDRHAPSARPTDGRNSSSAFAISSGTIGATLSSTFSSYPSIALSYGVVTRPVPPHVIDLANDAAVDICGRLWADWGTDTHAQRVLDKGKMGGKVQLYAVNLLLVEEYLREGARKVMWTRIARNGYGQLFKRKRPDLGDNPWQQAAAPSRKPAFAGTAAAVNSPQTAPPNNENPASAGPAVVAPATSTSTSTTAAQDTSSAQQKDPAEGDDEEERIVFHFAPDMKPLILPEAETLLEGSDSWALHHGFISVTPLQASFAEPEEEAMRFGSEVSAVVGDGEGQGRQGVKGQWKM</sequence>
<keyword evidence="2" id="KW-1185">Reference proteome</keyword>
<comment type="caution">
    <text evidence="1">The sequence shown here is derived from an EMBL/GenBank/DDBJ whole genome shotgun (WGS) entry which is preliminary data.</text>
</comment>
<evidence type="ECO:0000313" key="1">
    <source>
        <dbReference type="EMBL" id="KAJ9121688.1"/>
    </source>
</evidence>
<gene>
    <name evidence="1" type="ORF">QFC22_002308</name>
</gene>
<accession>A0ACC2XCB5</accession>
<proteinExistence type="predicted"/>
<dbReference type="EMBL" id="JASBWU010000005">
    <property type="protein sequence ID" value="KAJ9121688.1"/>
    <property type="molecule type" value="Genomic_DNA"/>
</dbReference>
<dbReference type="Proteomes" id="UP001243375">
    <property type="component" value="Unassembled WGS sequence"/>
</dbReference>
<organism evidence="1 2">
    <name type="scientific">Naganishia vaughanmartiniae</name>
    <dbReference type="NCBI Taxonomy" id="1424756"/>
    <lineage>
        <taxon>Eukaryota</taxon>
        <taxon>Fungi</taxon>
        <taxon>Dikarya</taxon>
        <taxon>Basidiomycota</taxon>
        <taxon>Agaricomycotina</taxon>
        <taxon>Tremellomycetes</taxon>
        <taxon>Filobasidiales</taxon>
        <taxon>Filobasidiaceae</taxon>
        <taxon>Naganishia</taxon>
    </lineage>
</organism>
<evidence type="ECO:0000313" key="2">
    <source>
        <dbReference type="Proteomes" id="UP001243375"/>
    </source>
</evidence>